<accession>A0ABU7L3D4</accession>
<dbReference type="InterPro" id="IPR009351">
    <property type="entry name" value="AlkZ-like"/>
</dbReference>
<sequence length="439" mass="48646">MRPLDLDRRTVRRLAITRQRLAGPRPAADADGLREVLRALRCLQLDPVAVVARSHLLVLWSRVGRFDGADLDTLLWDKRWLFEYWAHAASIVLTEDYALHRGLMRRYPRGVSAYGRRLVAWVEANAELREHVLQRLEDKGPLPVGGFEDRSALPWESGGWTKGRNVERMLDLLWTQGRVMVAGREGGKRLWDLAERCLPERTDRTELPDADIVSLSAEHALRALGAGRAGDVANHFVRDRYDALPEALERLVADGRAVRARVEGADPGEPWFVHADVLPLLETVGGEAWGPRTVLLSPFDNLLCDRERTELLWGFRFRTEMYVPKARREFGYYVLPVLHGDRLVGRIAPRFARRRGVLDLETVYAEPGATGVRAAGSDAGAAPSPDPASAEEVADAAEGVAGAVADLAGFLGAREVVCSGAVPAPWREALRRVEAAPVP</sequence>
<evidence type="ECO:0000313" key="2">
    <source>
        <dbReference type="Proteomes" id="UP001348641"/>
    </source>
</evidence>
<gene>
    <name evidence="1" type="ORF">Q8A49_35660</name>
</gene>
<organism evidence="1 2">
    <name type="scientific">Nocardiopsis tropica</name>
    <dbReference type="NCBI Taxonomy" id="109330"/>
    <lineage>
        <taxon>Bacteria</taxon>
        <taxon>Bacillati</taxon>
        <taxon>Actinomycetota</taxon>
        <taxon>Actinomycetes</taxon>
        <taxon>Streptosporangiales</taxon>
        <taxon>Nocardiopsidaceae</taxon>
        <taxon>Nocardiopsis</taxon>
    </lineage>
</organism>
<dbReference type="Pfam" id="PF06224">
    <property type="entry name" value="AlkZ-like"/>
    <property type="match status" value="1"/>
</dbReference>
<dbReference type="PANTHER" id="PTHR30528:SF0">
    <property type="entry name" value="CYTOPLASMIC PROTEIN"/>
    <property type="match status" value="1"/>
</dbReference>
<dbReference type="EMBL" id="JAUUCC010000240">
    <property type="protein sequence ID" value="MEE2055852.1"/>
    <property type="molecule type" value="Genomic_DNA"/>
</dbReference>
<reference evidence="1 2" key="1">
    <citation type="submission" date="2023-07" db="EMBL/GenBank/DDBJ databases">
        <authorList>
            <person name="Girao M."/>
            <person name="Carvalho M.F."/>
        </authorList>
    </citation>
    <scope>NUCLEOTIDE SEQUENCE [LARGE SCALE GENOMIC DNA]</scope>
    <source>
        <strain evidence="1 2">66/93</strain>
    </source>
</reference>
<comment type="caution">
    <text evidence="1">The sequence shown here is derived from an EMBL/GenBank/DDBJ whole genome shotgun (WGS) entry which is preliminary data.</text>
</comment>
<dbReference type="RefSeq" id="WP_330162569.1">
    <property type="nucleotide sequence ID" value="NZ_JAUUCC010000240.1"/>
</dbReference>
<dbReference type="PANTHER" id="PTHR30528">
    <property type="entry name" value="CYTOPLASMIC PROTEIN"/>
    <property type="match status" value="1"/>
</dbReference>
<name>A0ABU7L3D4_9ACTN</name>
<evidence type="ECO:0000313" key="1">
    <source>
        <dbReference type="EMBL" id="MEE2055852.1"/>
    </source>
</evidence>
<proteinExistence type="predicted"/>
<dbReference type="Proteomes" id="UP001348641">
    <property type="component" value="Unassembled WGS sequence"/>
</dbReference>
<protein>
    <submittedName>
        <fullName evidence="1">Crosslink repair DNA glycosylase YcaQ family protein</fullName>
    </submittedName>
</protein>